<evidence type="ECO:0000256" key="10">
    <source>
        <dbReference type="PROSITE-ProRule" id="PRU00560"/>
    </source>
</evidence>
<dbReference type="InterPro" id="IPR014017">
    <property type="entry name" value="DNA_helicase_UvrD-like_C"/>
</dbReference>
<dbReference type="GO" id="GO:0005524">
    <property type="term" value="F:ATP binding"/>
    <property type="evidence" value="ECO:0007669"/>
    <property type="project" value="UniProtKB-UniRule"/>
</dbReference>
<dbReference type="GO" id="GO:0003677">
    <property type="term" value="F:DNA binding"/>
    <property type="evidence" value="ECO:0007669"/>
    <property type="project" value="InterPro"/>
</dbReference>
<keyword evidence="5 10" id="KW-0067">ATP-binding</keyword>
<comment type="similarity">
    <text evidence="1">Belongs to the helicase family. UvrD subfamily.</text>
</comment>
<evidence type="ECO:0000256" key="9">
    <source>
        <dbReference type="ARBA" id="ARBA00048988"/>
    </source>
</evidence>
<dbReference type="PROSITE" id="PS51217">
    <property type="entry name" value="UVRD_HELICASE_CTER"/>
    <property type="match status" value="1"/>
</dbReference>
<evidence type="ECO:0000259" key="11">
    <source>
        <dbReference type="PROSITE" id="PS51198"/>
    </source>
</evidence>
<dbReference type="Gene3D" id="1.10.10.160">
    <property type="match status" value="1"/>
</dbReference>
<evidence type="ECO:0000259" key="12">
    <source>
        <dbReference type="PROSITE" id="PS51217"/>
    </source>
</evidence>
<feature type="domain" description="UvrD-like helicase ATP-binding" evidence="11">
    <location>
        <begin position="18"/>
        <end position="302"/>
    </location>
</feature>
<dbReference type="InterPro" id="IPR027417">
    <property type="entry name" value="P-loop_NTPase"/>
</dbReference>
<dbReference type="AlphaFoldDB" id="E1YA16"/>
<proteinExistence type="inferred from homology"/>
<dbReference type="Gene3D" id="1.10.486.10">
    <property type="entry name" value="PCRA, domain 4"/>
    <property type="match status" value="1"/>
</dbReference>
<feature type="binding site" evidence="10">
    <location>
        <begin position="39"/>
        <end position="46"/>
    </location>
    <ligand>
        <name>ATP</name>
        <dbReference type="ChEBI" id="CHEBI:30616"/>
    </ligand>
</feature>
<dbReference type="InterPro" id="IPR014016">
    <property type="entry name" value="UvrD-like_ATP-bd"/>
</dbReference>
<organism evidence="13">
    <name type="scientific">uncultured Desulfobacterium sp</name>
    <dbReference type="NCBI Taxonomy" id="201089"/>
    <lineage>
        <taxon>Bacteria</taxon>
        <taxon>Pseudomonadati</taxon>
        <taxon>Thermodesulfobacteriota</taxon>
        <taxon>Desulfobacteria</taxon>
        <taxon>Desulfobacterales</taxon>
        <taxon>Desulfobacteriaceae</taxon>
        <taxon>Desulfobacterium</taxon>
        <taxon>environmental samples</taxon>
    </lineage>
</organism>
<dbReference type="Gene3D" id="3.40.50.300">
    <property type="entry name" value="P-loop containing nucleotide triphosphate hydrolases"/>
    <property type="match status" value="2"/>
</dbReference>
<dbReference type="PANTHER" id="PTHR11070:SF3">
    <property type="entry name" value="DNA 3'-5' HELICASE"/>
    <property type="match status" value="1"/>
</dbReference>
<evidence type="ECO:0000256" key="5">
    <source>
        <dbReference type="ARBA" id="ARBA00022840"/>
    </source>
</evidence>
<evidence type="ECO:0000256" key="4">
    <source>
        <dbReference type="ARBA" id="ARBA00022806"/>
    </source>
</evidence>
<dbReference type="InterPro" id="IPR013986">
    <property type="entry name" value="DExx_box_DNA_helicase_dom_sf"/>
</dbReference>
<dbReference type="PROSITE" id="PS51198">
    <property type="entry name" value="UVRD_HELICASE_ATP_BIND"/>
    <property type="match status" value="1"/>
</dbReference>
<dbReference type="Pfam" id="PF00580">
    <property type="entry name" value="UvrD-helicase"/>
    <property type="match status" value="1"/>
</dbReference>
<evidence type="ECO:0000256" key="6">
    <source>
        <dbReference type="ARBA" id="ARBA00023235"/>
    </source>
</evidence>
<keyword evidence="3 10" id="KW-0378">Hydrolase</keyword>
<dbReference type="GO" id="GO:0000725">
    <property type="term" value="P:recombinational repair"/>
    <property type="evidence" value="ECO:0007669"/>
    <property type="project" value="TreeGrafter"/>
</dbReference>
<comment type="catalytic activity">
    <reaction evidence="7">
        <text>Couples ATP hydrolysis with the unwinding of duplex DNA by translocating in the 3'-5' direction.</text>
        <dbReference type="EC" id="5.6.2.4"/>
    </reaction>
</comment>
<evidence type="ECO:0000256" key="8">
    <source>
        <dbReference type="ARBA" id="ARBA00034808"/>
    </source>
</evidence>
<dbReference type="GO" id="GO:0005829">
    <property type="term" value="C:cytosol"/>
    <property type="evidence" value="ECO:0007669"/>
    <property type="project" value="TreeGrafter"/>
</dbReference>
<protein>
    <recommendedName>
        <fullName evidence="8">DNA 3'-5' helicase</fullName>
        <ecNumber evidence="8">5.6.2.4</ecNumber>
    </recommendedName>
</protein>
<dbReference type="EC" id="5.6.2.4" evidence="8"/>
<dbReference type="InterPro" id="IPR000212">
    <property type="entry name" value="DNA_helicase_UvrD/REP"/>
</dbReference>
<dbReference type="CDD" id="cd17932">
    <property type="entry name" value="DEXQc_UvrD"/>
    <property type="match status" value="1"/>
</dbReference>
<sequence>MIKENEIMQQKFCISYEKELNASQYEAVVHTKGPLLVIAGAGSGKTRTLTYRVARLVEEGTPPASILLLTFTRKASQEMLNRATNLLDKRCEGVSGGTFHSFANYILRRYSRYIGFDSGFNILDRDDSEALIGIVRKEMLNTSKHSSFPRKQTLANIFGKAANKVLSISDVIQNDYIHFEDDIEMIEMIHKEYARRKILHSYLDYDDLLIRFKTLMEDNADLKDRISSAYEHIMVDEYQDTNKIQSEIVCLLTGTNKNIMVVGDDSQSIYAFRGADFKNIMEFPKLFPGTRIIALEENYRSDQPILDLTNVIIERASEKYSKILFTKRKGGAKPLLVKTSTENGQSMFIVEKINKLVQNNVPLSEIAVLFRAGYYSFDLEIELARNGIPFKKVGGFKFVESAHIKDILAHMKVIVNPKDRLSWQRILLLIDKIGPKTAYNIFGAILKENSGYSGLLTAKIQNSVSDKLEELKKLFGKIDPDAMSVYDMGKEIAEYYLPVLRQRFDDYPKREKDIEHLILIMERYNSLVEFLSDMTLEPPNAAINNTLAENSGADNCLVLSTIHSAKGLEWHTVFIIWALDGRFPSMYSINNPEELEEELRLMYVAATRAKKNLYFTYPNRFYDRSSGMVLNRPSRFLELINSNILSKHSLTTYDYEY</sequence>
<dbReference type="SUPFAM" id="SSF52540">
    <property type="entry name" value="P-loop containing nucleoside triphosphate hydrolases"/>
    <property type="match status" value="1"/>
</dbReference>
<reference evidence="13" key="1">
    <citation type="journal article" date="2011" name="Environ. Microbiol.">
        <title>Genomic insights into the metabolic potential of the polycyclic aromatic hydrocarbon degrading sulfate-reducing Deltaproteobacterium N47.</title>
        <authorList>
            <person name="Bergmann F."/>
            <person name="Selesi D."/>
            <person name="Weinmaier T."/>
            <person name="Tischler P."/>
            <person name="Rattei T."/>
            <person name="Meckenstock R.U."/>
        </authorList>
    </citation>
    <scope>NUCLEOTIDE SEQUENCE</scope>
</reference>
<keyword evidence="6" id="KW-0413">Isomerase</keyword>
<keyword evidence="4 10" id="KW-0347">Helicase</keyword>
<dbReference type="PANTHER" id="PTHR11070">
    <property type="entry name" value="UVRD / RECB / PCRA DNA HELICASE FAMILY MEMBER"/>
    <property type="match status" value="1"/>
</dbReference>
<evidence type="ECO:0000256" key="3">
    <source>
        <dbReference type="ARBA" id="ARBA00022801"/>
    </source>
</evidence>
<keyword evidence="2 10" id="KW-0547">Nucleotide-binding</keyword>
<name>E1YA16_9BACT</name>
<evidence type="ECO:0000256" key="7">
    <source>
        <dbReference type="ARBA" id="ARBA00034617"/>
    </source>
</evidence>
<evidence type="ECO:0000256" key="1">
    <source>
        <dbReference type="ARBA" id="ARBA00009922"/>
    </source>
</evidence>
<evidence type="ECO:0000256" key="2">
    <source>
        <dbReference type="ARBA" id="ARBA00022741"/>
    </source>
</evidence>
<evidence type="ECO:0000313" key="13">
    <source>
        <dbReference type="EMBL" id="CBX27410.1"/>
    </source>
</evidence>
<dbReference type="EMBL" id="FR695866">
    <property type="protein sequence ID" value="CBX27410.1"/>
    <property type="molecule type" value="Genomic_DNA"/>
</dbReference>
<feature type="domain" description="UvrD-like helicase C-terminal" evidence="12">
    <location>
        <begin position="303"/>
        <end position="567"/>
    </location>
</feature>
<comment type="catalytic activity">
    <reaction evidence="9">
        <text>ATP + H2O = ADP + phosphate + H(+)</text>
        <dbReference type="Rhea" id="RHEA:13065"/>
        <dbReference type="ChEBI" id="CHEBI:15377"/>
        <dbReference type="ChEBI" id="CHEBI:15378"/>
        <dbReference type="ChEBI" id="CHEBI:30616"/>
        <dbReference type="ChEBI" id="CHEBI:43474"/>
        <dbReference type="ChEBI" id="CHEBI:456216"/>
        <dbReference type="EC" id="5.6.2.4"/>
    </reaction>
</comment>
<dbReference type="GO" id="GO:0016887">
    <property type="term" value="F:ATP hydrolysis activity"/>
    <property type="evidence" value="ECO:0007669"/>
    <property type="project" value="RHEA"/>
</dbReference>
<dbReference type="Pfam" id="PF13361">
    <property type="entry name" value="UvrD_C"/>
    <property type="match status" value="1"/>
</dbReference>
<accession>E1YA16</accession>
<gene>
    <name evidence="13" type="ORF">N47_H22320</name>
</gene>
<dbReference type="GO" id="GO:0043138">
    <property type="term" value="F:3'-5' DNA helicase activity"/>
    <property type="evidence" value="ECO:0007669"/>
    <property type="project" value="UniProtKB-EC"/>
</dbReference>